<dbReference type="EMBL" id="JAKVPQ010000012">
    <property type="protein sequence ID" value="MCH4286319.1"/>
    <property type="molecule type" value="Genomic_DNA"/>
</dbReference>
<sequence>MKVTSKGIENGIIRSEFSMYGTCFDSHHIPCYSLPFRIEDAPHETVSYAFVLEDKDAYPVTGFTWIHWIGANLTRKEVYENESLTASDFIQGANSWISIQGNELSIEQASFYGGMTPPDKSHMYELHVYALDQLLDLQNGFYLNELFHKMSGHILGESVLKGIYQKIDMVS</sequence>
<dbReference type="InterPro" id="IPR005247">
    <property type="entry name" value="YbhB_YbcL/LppC-like"/>
</dbReference>
<dbReference type="GO" id="GO:0004860">
    <property type="term" value="F:protein kinase inhibitor activity"/>
    <property type="evidence" value="ECO:0007669"/>
    <property type="project" value="UniProtKB-KW"/>
</dbReference>
<comment type="caution">
    <text evidence="1">The sequence shown here is derived from an EMBL/GenBank/DDBJ whole genome shotgun (WGS) entry which is preliminary data.</text>
</comment>
<dbReference type="InterPro" id="IPR036610">
    <property type="entry name" value="PEBP-like_sf"/>
</dbReference>
<organism evidence="1 2">
    <name type="scientific">Amedibacillus hominis</name>
    <dbReference type="NCBI Taxonomy" id="2897776"/>
    <lineage>
        <taxon>Bacteria</taxon>
        <taxon>Bacillati</taxon>
        <taxon>Bacillota</taxon>
        <taxon>Erysipelotrichia</taxon>
        <taxon>Erysipelotrichales</taxon>
        <taxon>Erysipelotrichaceae</taxon>
        <taxon>Amedibacillus</taxon>
    </lineage>
</organism>
<dbReference type="NCBIfam" id="TIGR00481">
    <property type="entry name" value="YbhB/YbcL family Raf kinase inhibitor-like protein"/>
    <property type="match status" value="1"/>
</dbReference>
<evidence type="ECO:0000313" key="1">
    <source>
        <dbReference type="EMBL" id="MCH4286319.1"/>
    </source>
</evidence>
<reference evidence="1 2" key="1">
    <citation type="submission" date="2022-02" db="EMBL/GenBank/DDBJ databases">
        <title>Genome of Erysipelotrichaceae sp. nov. NSJ-176 isolated from human feces.</title>
        <authorList>
            <person name="Abdugheni R."/>
        </authorList>
    </citation>
    <scope>NUCLEOTIDE SEQUENCE [LARGE SCALE GENOMIC DNA]</scope>
    <source>
        <strain evidence="1 2">NSJ-176</strain>
    </source>
</reference>
<protein>
    <submittedName>
        <fullName evidence="1">YbhB/YbcL family Raf kinase inhibitor-like protein</fullName>
    </submittedName>
</protein>
<accession>A0ABS9RC25</accession>
<keyword evidence="1" id="KW-0649">Protein kinase inhibitor</keyword>
<proteinExistence type="predicted"/>
<dbReference type="SUPFAM" id="SSF49777">
    <property type="entry name" value="PEBP-like"/>
    <property type="match status" value="1"/>
</dbReference>
<name>A0ABS9RC25_9FIRM</name>
<evidence type="ECO:0000313" key="2">
    <source>
        <dbReference type="Proteomes" id="UP001202402"/>
    </source>
</evidence>
<dbReference type="Proteomes" id="UP001202402">
    <property type="component" value="Unassembled WGS sequence"/>
</dbReference>
<dbReference type="InterPro" id="IPR008914">
    <property type="entry name" value="PEBP"/>
</dbReference>
<keyword evidence="2" id="KW-1185">Reference proteome</keyword>
<dbReference type="Pfam" id="PF01161">
    <property type="entry name" value="PBP"/>
    <property type="match status" value="1"/>
</dbReference>
<dbReference type="CDD" id="cd00865">
    <property type="entry name" value="PEBP_bact_arch"/>
    <property type="match status" value="1"/>
</dbReference>
<gene>
    <name evidence="1" type="ORF">LQE99_14435</name>
</gene>
<dbReference type="Gene3D" id="3.90.280.10">
    <property type="entry name" value="PEBP-like"/>
    <property type="match status" value="1"/>
</dbReference>
<dbReference type="RefSeq" id="WP_240607513.1">
    <property type="nucleotide sequence ID" value="NZ_JAKVPQ010000012.1"/>
</dbReference>